<dbReference type="KEGG" id="aswu:HUW51_18865"/>
<dbReference type="RefSeq" id="WP_185271182.1">
    <property type="nucleotide sequence ID" value="NZ_CP055156.1"/>
</dbReference>
<dbReference type="InterPro" id="IPR032808">
    <property type="entry name" value="DoxX"/>
</dbReference>
<evidence type="ECO:0000313" key="6">
    <source>
        <dbReference type="EMBL" id="QNF34687.1"/>
    </source>
</evidence>
<evidence type="ECO:0000256" key="2">
    <source>
        <dbReference type="ARBA" id="ARBA00022692"/>
    </source>
</evidence>
<feature type="transmembrane region" description="Helical" evidence="5">
    <location>
        <begin position="98"/>
        <end position="115"/>
    </location>
</feature>
<keyword evidence="3 5" id="KW-1133">Transmembrane helix</keyword>
<dbReference type="Proteomes" id="UP000515237">
    <property type="component" value="Chromosome"/>
</dbReference>
<dbReference type="GO" id="GO:0016020">
    <property type="term" value="C:membrane"/>
    <property type="evidence" value="ECO:0007669"/>
    <property type="project" value="UniProtKB-SubCell"/>
</dbReference>
<protein>
    <submittedName>
        <fullName evidence="6">DoxX family protein</fullName>
    </submittedName>
</protein>
<proteinExistence type="predicted"/>
<feature type="transmembrane region" description="Helical" evidence="5">
    <location>
        <begin position="73"/>
        <end position="92"/>
    </location>
</feature>
<evidence type="ECO:0000313" key="7">
    <source>
        <dbReference type="Proteomes" id="UP000515237"/>
    </source>
</evidence>
<keyword evidence="4 5" id="KW-0472">Membrane</keyword>
<dbReference type="Pfam" id="PF13564">
    <property type="entry name" value="DoxX_2"/>
    <property type="match status" value="1"/>
</dbReference>
<name>A0A7G7GC03_9BACT</name>
<dbReference type="EMBL" id="CP055156">
    <property type="protein sequence ID" value="QNF34687.1"/>
    <property type="molecule type" value="Genomic_DNA"/>
</dbReference>
<accession>A0A7G7GC03</accession>
<dbReference type="PIRSF" id="PIRSF030066">
    <property type="entry name" value="UCP030066"/>
    <property type="match status" value="1"/>
</dbReference>
<dbReference type="InterPro" id="IPR016944">
    <property type="entry name" value="UCP030066"/>
</dbReference>
<evidence type="ECO:0000256" key="4">
    <source>
        <dbReference type="ARBA" id="ARBA00023136"/>
    </source>
</evidence>
<evidence type="ECO:0000256" key="3">
    <source>
        <dbReference type="ARBA" id="ARBA00022989"/>
    </source>
</evidence>
<gene>
    <name evidence="6" type="ORF">HUW51_18865</name>
</gene>
<dbReference type="AlphaFoldDB" id="A0A7G7GC03"/>
<reference evidence="6 7" key="1">
    <citation type="journal article" date="2018" name="Int. J. Syst. Evol. Microbiol.">
        <title>Adhaeribacter swui sp. nov., isolated from wet mud.</title>
        <authorList>
            <person name="Kim D.U."/>
            <person name="Kim K.W."/>
            <person name="Kang M.S."/>
            <person name="Kim J.Y."/>
            <person name="Jang J.H."/>
            <person name="Kim M.K."/>
        </authorList>
    </citation>
    <scope>NUCLEOTIDE SEQUENCE [LARGE SCALE GENOMIC DNA]</scope>
    <source>
        <strain evidence="6 7">KCTC 52873</strain>
    </source>
</reference>
<feature type="transmembrane region" description="Helical" evidence="5">
    <location>
        <begin position="7"/>
        <end position="26"/>
    </location>
</feature>
<organism evidence="6 7">
    <name type="scientific">Adhaeribacter swui</name>
    <dbReference type="NCBI Taxonomy" id="2086471"/>
    <lineage>
        <taxon>Bacteria</taxon>
        <taxon>Pseudomonadati</taxon>
        <taxon>Bacteroidota</taxon>
        <taxon>Cytophagia</taxon>
        <taxon>Cytophagales</taxon>
        <taxon>Hymenobacteraceae</taxon>
        <taxon>Adhaeribacter</taxon>
    </lineage>
</organism>
<keyword evidence="7" id="KW-1185">Reference proteome</keyword>
<evidence type="ECO:0000256" key="1">
    <source>
        <dbReference type="ARBA" id="ARBA00004141"/>
    </source>
</evidence>
<feature type="transmembrane region" description="Helical" evidence="5">
    <location>
        <begin position="46"/>
        <end position="66"/>
    </location>
</feature>
<keyword evidence="2 5" id="KW-0812">Transmembrane</keyword>
<sequence>MSKRNKIMYWVATLWLALGMFSTGLVQLLRVPAEVENITQLVYPEYFLTLLGTWKILGVIAVLIPGQAVVKEWAYAGFFLAMSGATFSRIAAGSSVNEVFPSLLLLVLTIVSWYFRPPNRKVVGFTPNS</sequence>
<evidence type="ECO:0000256" key="5">
    <source>
        <dbReference type="SAM" id="Phobius"/>
    </source>
</evidence>
<comment type="subcellular location">
    <subcellularLocation>
        <location evidence="1">Membrane</location>
        <topology evidence="1">Multi-pass membrane protein</topology>
    </subcellularLocation>
</comment>